<gene>
    <name evidence="3" type="primary">rpfG_2</name>
    <name evidence="3" type="ORF">CA12_10430</name>
</gene>
<protein>
    <submittedName>
        <fullName evidence="3">Cyclic di-GMP phosphodiesterase response regulator RpfG</fullName>
        <ecNumber evidence="3">3.1.4.52</ecNumber>
    </submittedName>
</protein>
<dbReference type="SUPFAM" id="SSF109604">
    <property type="entry name" value="HD-domain/PDEase-like"/>
    <property type="match status" value="1"/>
</dbReference>
<dbReference type="EMBL" id="CP036265">
    <property type="protein sequence ID" value="QDT14963.1"/>
    <property type="molecule type" value="Genomic_DNA"/>
</dbReference>
<dbReference type="EC" id="3.1.4.52" evidence="3"/>
<dbReference type="PANTHER" id="PTHR43155:SF2">
    <property type="entry name" value="CYCLIC DI-GMP PHOSPHODIESTERASE PA4108"/>
    <property type="match status" value="1"/>
</dbReference>
<proteinExistence type="predicted"/>
<dbReference type="AlphaFoldDB" id="A0A517P6I1"/>
<dbReference type="RefSeq" id="WP_145357808.1">
    <property type="nucleotide sequence ID" value="NZ_CP036265.1"/>
</dbReference>
<name>A0A517P6I1_9PLAN</name>
<dbReference type="GO" id="GO:0071111">
    <property type="term" value="F:cyclic-guanylate-specific phosphodiesterase activity"/>
    <property type="evidence" value="ECO:0007669"/>
    <property type="project" value="UniProtKB-EC"/>
</dbReference>
<feature type="region of interest" description="Disordered" evidence="1">
    <location>
        <begin position="167"/>
        <end position="198"/>
    </location>
</feature>
<dbReference type="PANTHER" id="PTHR43155">
    <property type="entry name" value="CYCLIC DI-GMP PHOSPHODIESTERASE PA4108-RELATED"/>
    <property type="match status" value="1"/>
</dbReference>
<dbReference type="Pfam" id="PF13487">
    <property type="entry name" value="HD_5"/>
    <property type="match status" value="1"/>
</dbReference>
<evidence type="ECO:0000259" key="2">
    <source>
        <dbReference type="PROSITE" id="PS51832"/>
    </source>
</evidence>
<dbReference type="InterPro" id="IPR003607">
    <property type="entry name" value="HD/PDEase_dom"/>
</dbReference>
<feature type="compositionally biased region" description="Basic and acidic residues" evidence="1">
    <location>
        <begin position="177"/>
        <end position="191"/>
    </location>
</feature>
<dbReference type="PROSITE" id="PS51832">
    <property type="entry name" value="HD_GYP"/>
    <property type="match status" value="1"/>
</dbReference>
<evidence type="ECO:0000313" key="4">
    <source>
        <dbReference type="Proteomes" id="UP000318741"/>
    </source>
</evidence>
<dbReference type="Gene3D" id="1.10.3210.10">
    <property type="entry name" value="Hypothetical protein af1432"/>
    <property type="match status" value="1"/>
</dbReference>
<keyword evidence="3" id="KW-0378">Hydrolase</keyword>
<dbReference type="KEGG" id="acaf:CA12_10430"/>
<dbReference type="Proteomes" id="UP000318741">
    <property type="component" value="Chromosome"/>
</dbReference>
<dbReference type="OrthoDB" id="9759601at2"/>
<dbReference type="SMART" id="SM00471">
    <property type="entry name" value="HDc"/>
    <property type="match status" value="1"/>
</dbReference>
<feature type="domain" description="HD-GYP" evidence="2">
    <location>
        <begin position="183"/>
        <end position="380"/>
    </location>
</feature>
<keyword evidence="4" id="KW-1185">Reference proteome</keyword>
<organism evidence="3 4">
    <name type="scientific">Alienimonas californiensis</name>
    <dbReference type="NCBI Taxonomy" id="2527989"/>
    <lineage>
        <taxon>Bacteria</taxon>
        <taxon>Pseudomonadati</taxon>
        <taxon>Planctomycetota</taxon>
        <taxon>Planctomycetia</taxon>
        <taxon>Planctomycetales</taxon>
        <taxon>Planctomycetaceae</taxon>
        <taxon>Alienimonas</taxon>
    </lineage>
</organism>
<accession>A0A517P6I1</accession>
<evidence type="ECO:0000256" key="1">
    <source>
        <dbReference type="SAM" id="MobiDB-lite"/>
    </source>
</evidence>
<sequence>MLLLAKGAELNPTLLTRLHDRGVRDLIVDEDFLAAISKPDAVPVRDDAGPREPVPVAARRRLPPDALIHEITRPAGPFTPERERAARARRDALDAGLSNLFAGVDALVAGDAAAGAAVARGRGGRTLSRRIDGQGLRTLSVQSVADLCADFDLFTIVGLARPVPHAAAGEEDAGEQAAREKHAGAGERGEPNEAPSLRPRTFARVREHAVRTAHLALTIGAVAGLRRWELEQLAMGCLVHDAGMLRVDPTLWNGPHRLDRAAFAAVAEHPRHTLELLRGAVGVPAGARAVAVQIHERADGSGYPFRLRDGRVHRLARLAAVADAYCGMTADRPYRPALSSHDAVRVLAADAVRGRFDPAAVRAFLEAVGVFPPGTEVALSDGRCGRVIAADRNRPAGPRVELWDPFENRFTGEILDLAARTADVACVLGWSDRARVVSAGKPLSRRAPRA</sequence>
<dbReference type="CDD" id="cd00077">
    <property type="entry name" value="HDc"/>
    <property type="match status" value="1"/>
</dbReference>
<evidence type="ECO:0000313" key="3">
    <source>
        <dbReference type="EMBL" id="QDT14963.1"/>
    </source>
</evidence>
<reference evidence="3 4" key="1">
    <citation type="submission" date="2019-02" db="EMBL/GenBank/DDBJ databases">
        <title>Deep-cultivation of Planctomycetes and their phenomic and genomic characterization uncovers novel biology.</title>
        <authorList>
            <person name="Wiegand S."/>
            <person name="Jogler M."/>
            <person name="Boedeker C."/>
            <person name="Pinto D."/>
            <person name="Vollmers J."/>
            <person name="Rivas-Marin E."/>
            <person name="Kohn T."/>
            <person name="Peeters S.H."/>
            <person name="Heuer A."/>
            <person name="Rast P."/>
            <person name="Oberbeckmann S."/>
            <person name="Bunk B."/>
            <person name="Jeske O."/>
            <person name="Meyerdierks A."/>
            <person name="Storesund J.E."/>
            <person name="Kallscheuer N."/>
            <person name="Luecker S."/>
            <person name="Lage O.M."/>
            <person name="Pohl T."/>
            <person name="Merkel B.J."/>
            <person name="Hornburger P."/>
            <person name="Mueller R.-W."/>
            <person name="Bruemmer F."/>
            <person name="Labrenz M."/>
            <person name="Spormann A.M."/>
            <person name="Op den Camp H."/>
            <person name="Overmann J."/>
            <person name="Amann R."/>
            <person name="Jetten M.S.M."/>
            <person name="Mascher T."/>
            <person name="Medema M.H."/>
            <person name="Devos D.P."/>
            <person name="Kaster A.-K."/>
            <person name="Ovreas L."/>
            <person name="Rohde M."/>
            <person name="Galperin M.Y."/>
            <person name="Jogler C."/>
        </authorList>
    </citation>
    <scope>NUCLEOTIDE SEQUENCE [LARGE SCALE GENOMIC DNA]</scope>
    <source>
        <strain evidence="3 4">CA12</strain>
    </source>
</reference>
<dbReference type="InterPro" id="IPR037522">
    <property type="entry name" value="HD_GYP_dom"/>
</dbReference>